<dbReference type="Proteomes" id="UP000269351">
    <property type="component" value="Chromosome"/>
</dbReference>
<dbReference type="RefSeq" id="WP_039511952.1">
    <property type="nucleotide sequence ID" value="NZ_BSWF01000012.1"/>
</dbReference>
<feature type="signal peptide" evidence="1">
    <location>
        <begin position="1"/>
        <end position="20"/>
    </location>
</feature>
<keyword evidence="5" id="KW-1185">Reference proteome</keyword>
<protein>
    <submittedName>
        <fullName evidence="3">Bacteriocin immunity protein</fullName>
    </submittedName>
</protein>
<evidence type="ECO:0000256" key="1">
    <source>
        <dbReference type="SAM" id="SignalP"/>
    </source>
</evidence>
<accession>A0A3S0ZE17</accession>
<evidence type="ECO:0000313" key="4">
    <source>
        <dbReference type="Proteomes" id="UP000269351"/>
    </source>
</evidence>
<evidence type="ECO:0000313" key="5">
    <source>
        <dbReference type="Proteomes" id="UP000762586"/>
    </source>
</evidence>
<dbReference type="Proteomes" id="UP000762586">
    <property type="component" value="Unassembled WGS sequence"/>
</dbReference>
<dbReference type="AlphaFoldDB" id="A0A3S0ZE17"/>
<feature type="chain" id="PRO_5044600382" evidence="1">
    <location>
        <begin position="21"/>
        <end position="140"/>
    </location>
</feature>
<keyword evidence="1" id="KW-0732">Signal</keyword>
<reference evidence="2 5" key="1">
    <citation type="submission" date="2020-07" db="EMBL/GenBank/DDBJ databases">
        <title>A pangenomic view of the genus Pectobacterium provides insights into genome organization, phylogeny, and virulence.</title>
        <authorList>
            <person name="Jonkheer E."/>
            <person name="Brankovics B."/>
            <person name="Houwers I."/>
            <person name="Van Der Wolf J."/>
            <person name="Bonants P."/>
            <person name="Vreeburg R."/>
            <person name="Bollema R."/>
            <person name="De Haan J."/>
            <person name="Berke L."/>
            <person name="De Ridder D."/>
            <person name="Smit S."/>
            <person name="Van Der Lee T.A.J."/>
        </authorList>
    </citation>
    <scope>NUCLEOTIDE SEQUENCE [LARGE SCALE GENOMIC DNA]</scope>
    <source>
        <strain evidence="2 5">NAK:384</strain>
    </source>
</reference>
<organism evidence="3 4">
    <name type="scientific">Pectobacterium brasiliense</name>
    <dbReference type="NCBI Taxonomy" id="180957"/>
    <lineage>
        <taxon>Bacteria</taxon>
        <taxon>Pseudomonadati</taxon>
        <taxon>Pseudomonadota</taxon>
        <taxon>Gammaproteobacteria</taxon>
        <taxon>Enterobacterales</taxon>
        <taxon>Pectobacteriaceae</taxon>
        <taxon>Pectobacterium</taxon>
    </lineage>
</organism>
<evidence type="ECO:0000313" key="2">
    <source>
        <dbReference type="EMBL" id="MBN3107142.1"/>
    </source>
</evidence>
<proteinExistence type="predicted"/>
<evidence type="ECO:0000313" key="3">
    <source>
        <dbReference type="EMBL" id="QPK25163.1"/>
    </source>
</evidence>
<name>A0A3S0ZE17_9GAMM</name>
<dbReference type="KEGG" id="pbra:B5S52_05630"/>
<dbReference type="EMBL" id="CP065031">
    <property type="protein sequence ID" value="QPK25163.1"/>
    <property type="molecule type" value="Genomic_DNA"/>
</dbReference>
<gene>
    <name evidence="3" type="ORF">F126LOC_004975</name>
    <name evidence="2" type="ORF">H4F48_13810</name>
</gene>
<dbReference type="EMBL" id="JACGET010000015">
    <property type="protein sequence ID" value="MBN3107142.1"/>
    <property type="molecule type" value="Genomic_DNA"/>
</dbReference>
<reference evidence="3 4" key="2">
    <citation type="submission" date="2020-11" db="EMBL/GenBank/DDBJ databases">
        <title>Complete genome sequence of Pectobacterium brasiliense strain F126.</title>
        <authorList>
            <person name="Miroshnikov K."/>
            <person name="Vo T.N.H."/>
            <person name="Khodykina M.V."/>
            <person name="Kabanova A.P."/>
            <person name="Shneider M."/>
            <person name="Korzhenkov A."/>
            <person name="Toschakov S.V."/>
            <person name="Miroshnikov K.A."/>
            <person name="Ignatov A.N."/>
            <person name="Mikhailova Y.V."/>
            <person name="Shelenkov A."/>
            <person name="Yanushevich Y.G."/>
            <person name="Evseev P.V."/>
        </authorList>
    </citation>
    <scope>NUCLEOTIDE SEQUENCE [LARGE SCALE GENOMIC DNA]</scope>
    <source>
        <strain evidence="3 4">F126</strain>
    </source>
</reference>
<sequence length="140" mass="15745">MKLFLAVIFSVLMIPQTGFSATKTDALTLLKHLDVTTFRSSFGPKHFPKGTLLKDTGDYVFSQEKDRAEATDTDGSWTYSLRIISENEKEIIACFVDDANIGSYFSTSPFLIKKTKNAQSYSVIELEHDVEGCELYPKDQ</sequence>